<organism evidence="1 2">
    <name type="scientific">Dipteronia dyeriana</name>
    <dbReference type="NCBI Taxonomy" id="168575"/>
    <lineage>
        <taxon>Eukaryota</taxon>
        <taxon>Viridiplantae</taxon>
        <taxon>Streptophyta</taxon>
        <taxon>Embryophyta</taxon>
        <taxon>Tracheophyta</taxon>
        <taxon>Spermatophyta</taxon>
        <taxon>Magnoliopsida</taxon>
        <taxon>eudicotyledons</taxon>
        <taxon>Gunneridae</taxon>
        <taxon>Pentapetalae</taxon>
        <taxon>rosids</taxon>
        <taxon>malvids</taxon>
        <taxon>Sapindales</taxon>
        <taxon>Sapindaceae</taxon>
        <taxon>Hippocastanoideae</taxon>
        <taxon>Acereae</taxon>
        <taxon>Dipteronia</taxon>
    </lineage>
</organism>
<name>A0AAD9TLL5_9ROSI</name>
<dbReference type="Proteomes" id="UP001280121">
    <property type="component" value="Unassembled WGS sequence"/>
</dbReference>
<dbReference type="AlphaFoldDB" id="A0AAD9TLL5"/>
<dbReference type="EMBL" id="JANJYI010000008">
    <property type="protein sequence ID" value="KAK2637868.1"/>
    <property type="molecule type" value="Genomic_DNA"/>
</dbReference>
<accession>A0AAD9TLL5</accession>
<proteinExistence type="predicted"/>
<evidence type="ECO:0000313" key="1">
    <source>
        <dbReference type="EMBL" id="KAK2637868.1"/>
    </source>
</evidence>
<evidence type="ECO:0000313" key="2">
    <source>
        <dbReference type="Proteomes" id="UP001280121"/>
    </source>
</evidence>
<protein>
    <submittedName>
        <fullName evidence="1">Uncharacterized protein</fullName>
    </submittedName>
</protein>
<sequence>MSLSMFGQNNTKIGDLPRIPELYPSCSFFIVDKSRGKVLFHQLWEHFLHNYCRYYSKYGSSIAMEFLKRHVRFPCSHRWAVLISLLQYIESERIERKNASKLLCHLIIHDIHEEKFLKDACRICYALPHPGMIVV</sequence>
<gene>
    <name evidence="1" type="ORF">Ddye_025663</name>
</gene>
<keyword evidence="2" id="KW-1185">Reference proteome</keyword>
<comment type="caution">
    <text evidence="1">The sequence shown here is derived from an EMBL/GenBank/DDBJ whole genome shotgun (WGS) entry which is preliminary data.</text>
</comment>
<reference evidence="1" key="1">
    <citation type="journal article" date="2023" name="Plant J.">
        <title>Genome sequences and population genomics provide insights into the demographic history, inbreeding, and mutation load of two 'living fossil' tree species of Dipteronia.</title>
        <authorList>
            <person name="Feng Y."/>
            <person name="Comes H.P."/>
            <person name="Chen J."/>
            <person name="Zhu S."/>
            <person name="Lu R."/>
            <person name="Zhang X."/>
            <person name="Li P."/>
            <person name="Qiu J."/>
            <person name="Olsen K.M."/>
            <person name="Qiu Y."/>
        </authorList>
    </citation>
    <scope>NUCLEOTIDE SEQUENCE</scope>
    <source>
        <strain evidence="1">KIB01</strain>
    </source>
</reference>